<organism evidence="4 5">
    <name type="scientific">Saponaria officinalis</name>
    <name type="common">Common soapwort</name>
    <name type="synonym">Lychnis saponaria</name>
    <dbReference type="NCBI Taxonomy" id="3572"/>
    <lineage>
        <taxon>Eukaryota</taxon>
        <taxon>Viridiplantae</taxon>
        <taxon>Streptophyta</taxon>
        <taxon>Embryophyta</taxon>
        <taxon>Tracheophyta</taxon>
        <taxon>Spermatophyta</taxon>
        <taxon>Magnoliopsida</taxon>
        <taxon>eudicotyledons</taxon>
        <taxon>Gunneridae</taxon>
        <taxon>Pentapetalae</taxon>
        <taxon>Caryophyllales</taxon>
        <taxon>Caryophyllaceae</taxon>
        <taxon>Caryophylleae</taxon>
        <taxon>Saponaria</taxon>
    </lineage>
</organism>
<dbReference type="EMBL" id="JBDFQZ010000005">
    <property type="protein sequence ID" value="KAK9726092.1"/>
    <property type="molecule type" value="Genomic_DNA"/>
</dbReference>
<feature type="repeat" description="PPR" evidence="3">
    <location>
        <begin position="204"/>
        <end position="238"/>
    </location>
</feature>
<dbReference type="NCBIfam" id="TIGR00756">
    <property type="entry name" value="PPR"/>
    <property type="match status" value="4"/>
</dbReference>
<feature type="repeat" description="PPR" evidence="3">
    <location>
        <begin position="322"/>
        <end position="356"/>
    </location>
</feature>
<proteinExistence type="inferred from homology"/>
<sequence>MSSMLSTKRFECRQQCRIVKQTLCAIIRDRPFDAALGAAVRGQWSGGAVSEVLRFVPTVFFLPSASIGRQPDSARHRTPLKQRDLRLESEKLCKGSIVLGPAARRDPARVDFGVAKCMEFFHWVESCSGFKHDENTVKEMGIVLAKANKLSELWEFLKTWSGAGTGLVTTMSITCLMKCLGEEGLVNEAARVFYRMKQYDCKPDVHAYNTLIYALCRVGFLKKAKSLLQQMELPGFRCPPDRFTYTILISACCKYSMQTGCRKAIRRRMWEANHLFRLMIFKGIAPDIVTYNALIDACCKTDRIERALELFEDMSQRGCAPSRVTYDSLIRYYCIVNEIDTGIEMLRRMQEKNHGTPSTSSYTPIIHALCEAGRAAEALGFLGELLKGGSIPREYTFKLLCDALEIQGKSCLLDDTMRRIVEEGIIARYRQRRIVKPIMSRKNYGLLI</sequence>
<evidence type="ECO:0000256" key="3">
    <source>
        <dbReference type="PROSITE-ProRule" id="PRU00708"/>
    </source>
</evidence>
<evidence type="ECO:0000256" key="1">
    <source>
        <dbReference type="ARBA" id="ARBA00007626"/>
    </source>
</evidence>
<dbReference type="PANTHER" id="PTHR47447">
    <property type="entry name" value="OS03G0856100 PROTEIN"/>
    <property type="match status" value="1"/>
</dbReference>
<dbReference type="AlphaFoldDB" id="A0AAW1KU41"/>
<name>A0AAW1KU41_SAPOF</name>
<feature type="repeat" description="PPR" evidence="3">
    <location>
        <begin position="287"/>
        <end position="321"/>
    </location>
</feature>
<reference evidence="4 5" key="1">
    <citation type="submission" date="2024-03" db="EMBL/GenBank/DDBJ databases">
        <title>WGS assembly of Saponaria officinalis var. Norfolk2.</title>
        <authorList>
            <person name="Jenkins J."/>
            <person name="Shu S."/>
            <person name="Grimwood J."/>
            <person name="Barry K."/>
            <person name="Goodstein D."/>
            <person name="Schmutz J."/>
            <person name="Leebens-Mack J."/>
            <person name="Osbourn A."/>
        </authorList>
    </citation>
    <scope>NUCLEOTIDE SEQUENCE [LARGE SCALE GENOMIC DNA]</scope>
    <source>
        <strain evidence="5">cv. Norfolk2</strain>
        <strain evidence="4">JIC</strain>
        <tissue evidence="4">Leaf</tissue>
    </source>
</reference>
<gene>
    <name evidence="4" type="ORF">RND81_05G189800</name>
</gene>
<dbReference type="PROSITE" id="PS51375">
    <property type="entry name" value="PPR"/>
    <property type="match status" value="5"/>
</dbReference>
<keyword evidence="5" id="KW-1185">Reference proteome</keyword>
<comment type="caution">
    <text evidence="4">The sequence shown here is derived from an EMBL/GenBank/DDBJ whole genome shotgun (WGS) entry which is preliminary data.</text>
</comment>
<evidence type="ECO:0000313" key="4">
    <source>
        <dbReference type="EMBL" id="KAK9726091.1"/>
    </source>
</evidence>
<dbReference type="Gene3D" id="1.25.40.10">
    <property type="entry name" value="Tetratricopeptide repeat domain"/>
    <property type="match status" value="3"/>
</dbReference>
<feature type="repeat" description="PPR" evidence="3">
    <location>
        <begin position="169"/>
        <end position="203"/>
    </location>
</feature>
<dbReference type="EMBL" id="JBDFQZ010000005">
    <property type="protein sequence ID" value="KAK9726091.1"/>
    <property type="molecule type" value="Genomic_DNA"/>
</dbReference>
<protein>
    <recommendedName>
        <fullName evidence="6">Pentatricopeptide repeat-containing protein</fullName>
    </recommendedName>
</protein>
<comment type="similarity">
    <text evidence="1">Belongs to the PPR family. P subfamily.</text>
</comment>
<dbReference type="InterPro" id="IPR002885">
    <property type="entry name" value="PPR_rpt"/>
</dbReference>
<evidence type="ECO:0000256" key="2">
    <source>
        <dbReference type="ARBA" id="ARBA00022737"/>
    </source>
</evidence>
<accession>A0AAW1KU41</accession>
<dbReference type="Pfam" id="PF13041">
    <property type="entry name" value="PPR_2"/>
    <property type="match status" value="2"/>
</dbReference>
<evidence type="ECO:0008006" key="6">
    <source>
        <dbReference type="Google" id="ProtNLM"/>
    </source>
</evidence>
<dbReference type="InterPro" id="IPR011990">
    <property type="entry name" value="TPR-like_helical_dom_sf"/>
</dbReference>
<dbReference type="PANTHER" id="PTHR47447:SF28">
    <property type="entry name" value="PENTACOTRIPEPTIDE-REPEAT REGION OF PRORP DOMAIN-CONTAINING PROTEIN"/>
    <property type="match status" value="1"/>
</dbReference>
<evidence type="ECO:0000313" key="5">
    <source>
        <dbReference type="Proteomes" id="UP001443914"/>
    </source>
</evidence>
<dbReference type="Proteomes" id="UP001443914">
    <property type="component" value="Unassembled WGS sequence"/>
</dbReference>
<keyword evidence="2" id="KW-0677">Repeat</keyword>
<dbReference type="Pfam" id="PF01535">
    <property type="entry name" value="PPR"/>
    <property type="match status" value="2"/>
</dbReference>
<feature type="repeat" description="PPR" evidence="3">
    <location>
        <begin position="358"/>
        <end position="392"/>
    </location>
</feature>